<keyword evidence="2" id="KW-1185">Reference proteome</keyword>
<accession>A0A8J7JMZ5</accession>
<reference evidence="1" key="1">
    <citation type="submission" date="2020-12" db="EMBL/GenBank/DDBJ databases">
        <title>Geomonas sp. Red875, isolated from river sediment.</title>
        <authorList>
            <person name="Xu Z."/>
            <person name="Zhang Z."/>
            <person name="Masuda Y."/>
            <person name="Itoh H."/>
            <person name="Senoo K."/>
        </authorList>
    </citation>
    <scope>NUCLEOTIDE SEQUENCE</scope>
    <source>
        <strain evidence="1">Red875</strain>
    </source>
</reference>
<gene>
    <name evidence="1" type="ORF">JFN93_17125</name>
</gene>
<evidence type="ECO:0000313" key="2">
    <source>
        <dbReference type="Proteomes" id="UP000636888"/>
    </source>
</evidence>
<sequence length="52" mass="5572">MKGRIYDKLCAIDDSGRASALSTEPTVFCAQCGAEAHDPSSVCEPVDIQTRK</sequence>
<dbReference type="RefSeq" id="WP_199385351.1">
    <property type="nucleotide sequence ID" value="NZ_JAEMHM010000014.1"/>
</dbReference>
<proteinExistence type="predicted"/>
<comment type="caution">
    <text evidence="1">The sequence shown here is derived from an EMBL/GenBank/DDBJ whole genome shotgun (WGS) entry which is preliminary data.</text>
</comment>
<dbReference type="AlphaFoldDB" id="A0A8J7JMZ5"/>
<evidence type="ECO:0000313" key="1">
    <source>
        <dbReference type="EMBL" id="MBJ6726435.1"/>
    </source>
</evidence>
<protein>
    <submittedName>
        <fullName evidence="1">Uncharacterized protein</fullName>
    </submittedName>
</protein>
<dbReference type="Proteomes" id="UP000636888">
    <property type="component" value="Unassembled WGS sequence"/>
</dbReference>
<name>A0A8J7JMZ5_9BACT</name>
<dbReference type="EMBL" id="JAEMHM010000014">
    <property type="protein sequence ID" value="MBJ6726435.1"/>
    <property type="molecule type" value="Genomic_DNA"/>
</dbReference>
<organism evidence="1 2">
    <name type="scientific">Geomesophilobacter sediminis</name>
    <dbReference type="NCBI Taxonomy" id="2798584"/>
    <lineage>
        <taxon>Bacteria</taxon>
        <taxon>Pseudomonadati</taxon>
        <taxon>Thermodesulfobacteriota</taxon>
        <taxon>Desulfuromonadia</taxon>
        <taxon>Geobacterales</taxon>
        <taxon>Geobacteraceae</taxon>
        <taxon>Geomesophilobacter</taxon>
    </lineage>
</organism>